<name>A0A6M3KHR8_9ZZZZ</name>
<gene>
    <name evidence="1" type="ORF">MM415A00577_0024</name>
</gene>
<accession>A0A6M3KHR8</accession>
<dbReference type="EMBL" id="MT142449">
    <property type="protein sequence ID" value="QJA81164.1"/>
    <property type="molecule type" value="Genomic_DNA"/>
</dbReference>
<organism evidence="1">
    <name type="scientific">viral metagenome</name>
    <dbReference type="NCBI Taxonomy" id="1070528"/>
    <lineage>
        <taxon>unclassified sequences</taxon>
        <taxon>metagenomes</taxon>
        <taxon>organismal metagenomes</taxon>
    </lineage>
</organism>
<proteinExistence type="predicted"/>
<evidence type="ECO:0000313" key="1">
    <source>
        <dbReference type="EMBL" id="QJA81164.1"/>
    </source>
</evidence>
<reference evidence="1" key="1">
    <citation type="submission" date="2020-03" db="EMBL/GenBank/DDBJ databases">
        <title>The deep terrestrial virosphere.</title>
        <authorList>
            <person name="Holmfeldt K."/>
            <person name="Nilsson E."/>
            <person name="Simone D."/>
            <person name="Lopez-Fernandez M."/>
            <person name="Wu X."/>
            <person name="de Brujin I."/>
            <person name="Lundin D."/>
            <person name="Andersson A."/>
            <person name="Bertilsson S."/>
            <person name="Dopson M."/>
        </authorList>
    </citation>
    <scope>NUCLEOTIDE SEQUENCE</scope>
    <source>
        <strain evidence="1">MM415A00577</strain>
    </source>
</reference>
<sequence length="65" mass="7179">MMFCINYSKCDKGGDNGNCTVYPVTGVISVNRGRGCGFLAIEKEKFSPSKSRTGQQKQMQKKVKV</sequence>
<dbReference type="AlphaFoldDB" id="A0A6M3KHR8"/>
<protein>
    <submittedName>
        <fullName evidence="1">Uncharacterized protein</fullName>
    </submittedName>
</protein>